<proteinExistence type="predicted"/>
<evidence type="ECO:0000259" key="1">
    <source>
        <dbReference type="Pfam" id="PF03625"/>
    </source>
</evidence>
<dbReference type="SUPFAM" id="SSF103247">
    <property type="entry name" value="TT1751-like"/>
    <property type="match status" value="1"/>
</dbReference>
<protein>
    <recommendedName>
        <fullName evidence="1">DUF302 domain-containing protein</fullName>
    </recommendedName>
</protein>
<name>A0ABY9E2C1_9SPIR</name>
<dbReference type="EMBL" id="CP097901">
    <property type="protein sequence ID" value="WKC72750.1"/>
    <property type="molecule type" value="Genomic_DNA"/>
</dbReference>
<dbReference type="Gene3D" id="3.30.310.70">
    <property type="entry name" value="TT1751-like domain"/>
    <property type="match status" value="1"/>
</dbReference>
<dbReference type="InterPro" id="IPR035923">
    <property type="entry name" value="TT1751-like_sf"/>
</dbReference>
<evidence type="ECO:0000313" key="3">
    <source>
        <dbReference type="Proteomes" id="UP001321460"/>
    </source>
</evidence>
<sequence>MTRSGGRLGMKQLKWWAVGPVLGICAGVWGKVASLGVLLLGGLVACTSSAAGSTSNTRPGVRMTITSRYPFDRTMQLLESALRTQGFSVFGIVDYREAAHKQNLDIQPAKLMVVGLPKIGTPLMLEDPYFLLRVPLYLMVTDVRGKTRVSFHNTRGLMDSYVELSDMDQAIELVESIVKKTLAE</sequence>
<dbReference type="CDD" id="cd14797">
    <property type="entry name" value="DUF302"/>
    <property type="match status" value="1"/>
</dbReference>
<reference evidence="2 3" key="1">
    <citation type="submission" date="2022-05" db="EMBL/GenBank/DDBJ databases">
        <title>Treponema leporis L2 test.</title>
        <authorList>
            <person name="Cejkova D."/>
        </authorList>
    </citation>
    <scope>NUCLEOTIDE SEQUENCE [LARGE SCALE GENOMIC DNA]</scope>
    <source>
        <strain evidence="2 3">L2</strain>
    </source>
</reference>
<gene>
    <name evidence="2" type="ORF">TPLL2_0895</name>
</gene>
<accession>A0ABY9E2C1</accession>
<dbReference type="PANTHER" id="PTHR38342">
    <property type="entry name" value="SLR5037 PROTEIN"/>
    <property type="match status" value="1"/>
</dbReference>
<keyword evidence="3" id="KW-1185">Reference proteome</keyword>
<feature type="domain" description="DUF302" evidence="1">
    <location>
        <begin position="94"/>
        <end position="153"/>
    </location>
</feature>
<evidence type="ECO:0000313" key="2">
    <source>
        <dbReference type="EMBL" id="WKC72750.1"/>
    </source>
</evidence>
<dbReference type="Pfam" id="PF03625">
    <property type="entry name" value="DUF302"/>
    <property type="match status" value="1"/>
</dbReference>
<dbReference type="Proteomes" id="UP001321460">
    <property type="component" value="Chromosome"/>
</dbReference>
<dbReference type="PANTHER" id="PTHR38342:SF2">
    <property type="entry name" value="INNER MEMBRANE OR EXPORTED"/>
    <property type="match status" value="1"/>
</dbReference>
<organism evidence="2 3">
    <name type="scientific">Treponema paraluiscuniculi</name>
    <dbReference type="NCBI Taxonomy" id="53435"/>
    <lineage>
        <taxon>Bacteria</taxon>
        <taxon>Pseudomonadati</taxon>
        <taxon>Spirochaetota</taxon>
        <taxon>Spirochaetia</taxon>
        <taxon>Spirochaetales</taxon>
        <taxon>Treponemataceae</taxon>
        <taxon>Treponema</taxon>
    </lineage>
</organism>
<dbReference type="InterPro" id="IPR005180">
    <property type="entry name" value="DUF302"/>
</dbReference>